<keyword evidence="6" id="KW-1185">Reference proteome</keyword>
<dbReference type="GO" id="GO:0009252">
    <property type="term" value="P:peptidoglycan biosynthetic process"/>
    <property type="evidence" value="ECO:0007669"/>
    <property type="project" value="UniProtKB-UniRule"/>
</dbReference>
<comment type="catalytic activity">
    <reaction evidence="2">
        <text>beta-D-GlcNAc-(1-&gt;4)-Mur2Ac(oyl-L-Ala-gamma-D-O-P-Glu-L-Lys-D-Ala-D-Ala)-di-trans,octa-cis-undecaprenyl diphosphate + NH4(+) = beta-D-GlcNAc-(1-&gt;4)-Mur2Ac(oyl-L-Ala-D-isoglutaminyl-L-Lys-D-Ala-D-Ala)-di-trans,octa-cis-undecaprenyl diphosphate + phosphate + H(+)</text>
        <dbReference type="Rhea" id="RHEA:57932"/>
        <dbReference type="ChEBI" id="CHEBI:15378"/>
        <dbReference type="ChEBI" id="CHEBI:28938"/>
        <dbReference type="ChEBI" id="CHEBI:43474"/>
        <dbReference type="ChEBI" id="CHEBI:62233"/>
        <dbReference type="ChEBI" id="CHEBI:143132"/>
    </reaction>
</comment>
<keyword evidence="2" id="KW-0067">ATP-binding</keyword>
<keyword evidence="2 5" id="KW-0436">Ligase</keyword>
<dbReference type="GO" id="GO:0005524">
    <property type="term" value="F:ATP binding"/>
    <property type="evidence" value="ECO:0007669"/>
    <property type="project" value="UniProtKB-UniRule"/>
</dbReference>
<dbReference type="SUPFAM" id="SSF53623">
    <property type="entry name" value="MurD-like peptide ligases, catalytic domain"/>
    <property type="match status" value="1"/>
</dbReference>
<dbReference type="GO" id="GO:0016881">
    <property type="term" value="F:acid-amino acid ligase activity"/>
    <property type="evidence" value="ECO:0007669"/>
    <property type="project" value="InterPro"/>
</dbReference>
<keyword evidence="2" id="KW-0573">Peptidoglycan synthesis</keyword>
<protein>
    <recommendedName>
        <fullName evidence="2">Lipid II isoglutaminyl synthase (glutamine-hydrolyzing) subunit MurT</fullName>
        <ecNumber evidence="2">6.3.5.13</ecNumber>
    </recommendedName>
</protein>
<keyword evidence="2" id="KW-0133">Cell shape</keyword>
<sequence length="445" mass="49700">MSLKSQLAKTLGKLSYWTLNRFTQGGTSFPGKLAATIDPEILSHLARDYDVAIVTGTNGKTLTTSLAVHALRMKYPEVLTNSSGSNMVQGIISTFLGAKNKTHSERRLAVLEVDEGSLKHVVKYLKPKVFVHTNLFEDQLDRYGSIEAVLDLLTSAAVEVPEAMVIANGDCPILQAKDTPNPHKYFGFQLLNSQDLASNETKEQTCPKCQHPLQYKARTYGELGDYYCQHCFFKRPPLEYAVTSVDQLNLSGSQFTINEFPLQIPVAGIYNIYNALAAFALAHYFGVEPQDIAVGFKKIKPVFGRQEQINIADHQVTMNLVKNPVGFNQIVDMLSLEKQESDLVAIFNTNYADGTDISWINEADFESLKEQPFQQVYTGGSQAQALQERFSQAGFAQENIHPVSDYDQIIELIKASPRRQIHILASYTATLEFRKLLIQQGYLSE</sequence>
<dbReference type="RefSeq" id="WP_092571886.1">
    <property type="nucleotide sequence ID" value="NZ_FOEN01000006.1"/>
</dbReference>
<dbReference type="InterPro" id="IPR013564">
    <property type="entry name" value="MurT_C"/>
</dbReference>
<dbReference type="EC" id="6.3.5.13" evidence="2"/>
<name>A0A1H9E191_9LACT</name>
<dbReference type="AlphaFoldDB" id="A0A1H9E191"/>
<proteinExistence type="inferred from homology"/>
<evidence type="ECO:0000313" key="5">
    <source>
        <dbReference type="EMBL" id="SEQ19496.1"/>
    </source>
</evidence>
<comment type="subunit">
    <text evidence="2">Forms a heterodimer with GatD.</text>
</comment>
<comment type="pathway">
    <text evidence="1 2">Cell wall biogenesis; peptidoglycan biosynthesis.</text>
</comment>
<dbReference type="STRING" id="89093.SAMN04488558_10669"/>
<dbReference type="Pfam" id="PF08245">
    <property type="entry name" value="Mur_ligase_M"/>
    <property type="match status" value="1"/>
</dbReference>
<dbReference type="PANTHER" id="PTHR23135">
    <property type="entry name" value="MUR LIGASE FAMILY MEMBER"/>
    <property type="match status" value="1"/>
</dbReference>
<reference evidence="5 6" key="1">
    <citation type="submission" date="2016-10" db="EMBL/GenBank/DDBJ databases">
        <authorList>
            <person name="de Groot N.N."/>
        </authorList>
    </citation>
    <scope>NUCLEOTIDE SEQUENCE [LARGE SCALE GENOMIC DNA]</scope>
    <source>
        <strain evidence="5 6">DSM 15695</strain>
    </source>
</reference>
<dbReference type="GO" id="GO:0071555">
    <property type="term" value="P:cell wall organization"/>
    <property type="evidence" value="ECO:0007669"/>
    <property type="project" value="UniProtKB-KW"/>
</dbReference>
<keyword evidence="2" id="KW-0547">Nucleotide-binding</keyword>
<dbReference type="InterPro" id="IPR043703">
    <property type="entry name" value="Lipid_II_synth_MurT"/>
</dbReference>
<feature type="active site" evidence="2">
    <location>
        <position position="356"/>
    </location>
</feature>
<dbReference type="EMBL" id="FOEN01000006">
    <property type="protein sequence ID" value="SEQ19496.1"/>
    <property type="molecule type" value="Genomic_DNA"/>
</dbReference>
<accession>A0A1H9E191</accession>
<feature type="domain" description="Mur ligase central" evidence="3">
    <location>
        <begin position="54"/>
        <end position="189"/>
    </location>
</feature>
<evidence type="ECO:0000256" key="2">
    <source>
        <dbReference type="HAMAP-Rule" id="MF_02214"/>
    </source>
</evidence>
<evidence type="ECO:0000256" key="1">
    <source>
        <dbReference type="ARBA" id="ARBA00004752"/>
    </source>
</evidence>
<dbReference type="GO" id="GO:0140282">
    <property type="term" value="F:carbon-nitrogen ligase activity on lipid II"/>
    <property type="evidence" value="ECO:0007669"/>
    <property type="project" value="UniProtKB-UniRule"/>
</dbReference>
<feature type="binding site" evidence="2">
    <location>
        <position position="228"/>
    </location>
    <ligand>
        <name>Zn(2+)</name>
        <dbReference type="ChEBI" id="CHEBI:29105"/>
    </ligand>
</feature>
<dbReference type="InterPro" id="IPR036565">
    <property type="entry name" value="Mur-like_cat_sf"/>
</dbReference>
<dbReference type="Gene3D" id="3.40.1190.10">
    <property type="entry name" value="Mur-like, catalytic domain"/>
    <property type="match status" value="1"/>
</dbReference>
<gene>
    <name evidence="2" type="primary">murT</name>
    <name evidence="5" type="ORF">SAMN04488558_10669</name>
</gene>
<dbReference type="InterPro" id="IPR013221">
    <property type="entry name" value="Mur_ligase_cen"/>
</dbReference>
<evidence type="ECO:0000259" key="3">
    <source>
        <dbReference type="Pfam" id="PF08245"/>
    </source>
</evidence>
<dbReference type="PANTHER" id="PTHR23135:SF7">
    <property type="entry name" value="LIPID II ISOGLUTAMINYL SYNTHASE (GLUTAMINE-HYDROLYZING) SUBUNIT MURT"/>
    <property type="match status" value="1"/>
</dbReference>
<comment type="function">
    <text evidence="2">The lipid II isoglutaminyl synthase complex catalyzes the formation of alpha-D-isoglutamine in the cell wall lipid II stem peptide. The MurT subunit catalyzes the ATP-dependent amidation of D-glutamate residue of lipid II, converting it to an isoglutamine residue.</text>
</comment>
<evidence type="ECO:0000259" key="4">
    <source>
        <dbReference type="Pfam" id="PF08353"/>
    </source>
</evidence>
<keyword evidence="2" id="KW-0961">Cell wall biogenesis/degradation</keyword>
<dbReference type="GO" id="GO:0008270">
    <property type="term" value="F:zinc ion binding"/>
    <property type="evidence" value="ECO:0007669"/>
    <property type="project" value="UniProtKB-UniRule"/>
</dbReference>
<dbReference type="OrthoDB" id="9803907at2"/>
<feature type="binding site" evidence="2">
    <location>
        <position position="231"/>
    </location>
    <ligand>
        <name>Zn(2+)</name>
        <dbReference type="ChEBI" id="CHEBI:29105"/>
    </ligand>
</feature>
<dbReference type="UniPathway" id="UPA00219"/>
<comment type="catalytic activity">
    <reaction evidence="2">
        <text>beta-D-GlcNAc-(1-&gt;4)-Mur2Ac(oyl-L-Ala-gamma-D-Glu-L-Lys-D-Ala-D-Ala)-di-trans,octa-cis-undecaprenyl diphosphate + ATP = beta-D-GlcNAc-(1-&gt;4)-Mur2Ac(oyl-L-Ala-gamma-D-O-P-Glu-L-Lys-D-Ala-D-Ala)-di-trans,octa-cis-undecaprenyl diphosphate + ADP</text>
        <dbReference type="Rhea" id="RHEA:59488"/>
        <dbReference type="ChEBI" id="CHEBI:30616"/>
        <dbReference type="ChEBI" id="CHEBI:60033"/>
        <dbReference type="ChEBI" id="CHEBI:143132"/>
        <dbReference type="ChEBI" id="CHEBI:456216"/>
    </reaction>
</comment>
<feature type="binding site" evidence="2">
    <location>
        <position position="206"/>
    </location>
    <ligand>
        <name>Zn(2+)</name>
        <dbReference type="ChEBI" id="CHEBI:29105"/>
    </ligand>
</feature>
<comment type="similarity">
    <text evidence="2">Belongs to the MurCDEF family. MurT subfamily.</text>
</comment>
<dbReference type="HAMAP" id="MF_02214">
    <property type="entry name" value="Lipid_II_synth_MurT"/>
    <property type="match status" value="1"/>
</dbReference>
<keyword evidence="2" id="KW-0862">Zinc</keyword>
<evidence type="ECO:0000313" key="6">
    <source>
        <dbReference type="Proteomes" id="UP000198833"/>
    </source>
</evidence>
<feature type="domain" description="Lipid II isoglutaminyl synthase (glutamine-hydrolyzing) subunit MurT C-terminal" evidence="4">
    <location>
        <begin position="320"/>
        <end position="429"/>
    </location>
</feature>
<comment type="catalytic activity">
    <reaction evidence="2">
        <text>beta-D-GlcNAc-(1-&gt;4)-Mur2Ac(oyl-L-Ala-gamma-D-Glu-L-Lys-D-Ala-D-Ala)-di-trans,octa-cis-undecaprenyl diphosphate + L-glutamine + ATP + H2O = beta-D-GlcNAc-(1-&gt;4)-Mur2Ac(oyl-L-Ala-D-isoglutaminyl-L-Lys-D-Ala-D-Ala)-di-trans,octa-cis-undecaprenyl diphosphate + L-glutamate + ADP + phosphate + H(+)</text>
        <dbReference type="Rhea" id="RHEA:57928"/>
        <dbReference type="ChEBI" id="CHEBI:15377"/>
        <dbReference type="ChEBI" id="CHEBI:15378"/>
        <dbReference type="ChEBI" id="CHEBI:29985"/>
        <dbReference type="ChEBI" id="CHEBI:30616"/>
        <dbReference type="ChEBI" id="CHEBI:43474"/>
        <dbReference type="ChEBI" id="CHEBI:58359"/>
        <dbReference type="ChEBI" id="CHEBI:60033"/>
        <dbReference type="ChEBI" id="CHEBI:62233"/>
        <dbReference type="ChEBI" id="CHEBI:456216"/>
        <dbReference type="EC" id="6.3.5.13"/>
    </reaction>
</comment>
<organism evidence="5 6">
    <name type="scientific">Ignavigranum ruoffiae</name>
    <dbReference type="NCBI Taxonomy" id="89093"/>
    <lineage>
        <taxon>Bacteria</taxon>
        <taxon>Bacillati</taxon>
        <taxon>Bacillota</taxon>
        <taxon>Bacilli</taxon>
        <taxon>Lactobacillales</taxon>
        <taxon>Aerococcaceae</taxon>
        <taxon>Ignavigranum</taxon>
    </lineage>
</organism>
<dbReference type="Proteomes" id="UP000198833">
    <property type="component" value="Unassembled WGS sequence"/>
</dbReference>
<keyword evidence="2" id="KW-0479">Metal-binding</keyword>
<dbReference type="Pfam" id="PF08353">
    <property type="entry name" value="MurT_C"/>
    <property type="match status" value="1"/>
</dbReference>
<dbReference type="GO" id="GO:0008360">
    <property type="term" value="P:regulation of cell shape"/>
    <property type="evidence" value="ECO:0007669"/>
    <property type="project" value="UniProtKB-KW"/>
</dbReference>
<feature type="binding site" evidence="2">
    <location>
        <position position="209"/>
    </location>
    <ligand>
        <name>Zn(2+)</name>
        <dbReference type="ChEBI" id="CHEBI:29105"/>
    </ligand>
</feature>